<sequence length="278" mass="31082">MDNPEDSSEKKISRFKPRRIKKFSTKRGAFLLPSLLTTGNMFCGFVAIIYIINSFVNLYQKEYFLEIAAILILVAIFLDALDGRVARLTNTASSFGLQYDSLSDLVSFGVAPGLLIYAYALTPFKRFGWLAAFLFLICGAMRLARFNITTSTLDKKYSMGLPIPVASGLLASLVLIDPKPVKHFTLYSIGVLALLYLLSYLMVSKIRYRTFKELDFRERKSTRMVVILAILFLIFATHEITIVITGFLYILSGPFAKLFIKPKSNATDSDHASSSGNS</sequence>
<feature type="transmembrane region" description="Helical" evidence="16">
    <location>
        <begin position="63"/>
        <end position="81"/>
    </location>
</feature>
<evidence type="ECO:0000256" key="13">
    <source>
        <dbReference type="ARBA" id="ARBA00023264"/>
    </source>
</evidence>
<evidence type="ECO:0000256" key="14">
    <source>
        <dbReference type="ARBA" id="ARBA00032361"/>
    </source>
</evidence>
<evidence type="ECO:0000313" key="18">
    <source>
        <dbReference type="Proteomes" id="UP000179266"/>
    </source>
</evidence>
<comment type="similarity">
    <text evidence="3 15">Belongs to the CDP-alcohol phosphatidyltransferase class-I family.</text>
</comment>
<dbReference type="GO" id="GO:0003882">
    <property type="term" value="F:CDP-diacylglycerol-serine O-phosphatidyltransferase activity"/>
    <property type="evidence" value="ECO:0007669"/>
    <property type="project" value="UniProtKB-EC"/>
</dbReference>
<dbReference type="InterPro" id="IPR004533">
    <property type="entry name" value="CDP-diaglyc--ser_O-PTrfase"/>
</dbReference>
<evidence type="ECO:0000256" key="5">
    <source>
        <dbReference type="ARBA" id="ARBA00017171"/>
    </source>
</evidence>
<keyword evidence="10" id="KW-0443">Lipid metabolism</keyword>
<evidence type="ECO:0000256" key="2">
    <source>
        <dbReference type="ARBA" id="ARBA00004127"/>
    </source>
</evidence>
<dbReference type="Proteomes" id="UP000179266">
    <property type="component" value="Unassembled WGS sequence"/>
</dbReference>
<comment type="caution">
    <text evidence="17">The sequence shown here is derived from an EMBL/GenBank/DDBJ whole genome shotgun (WGS) entry which is preliminary data.</text>
</comment>
<organism evidence="17 18">
    <name type="scientific">Candidatus Schekmanbacteria bacterium RBG_13_48_7</name>
    <dbReference type="NCBI Taxonomy" id="1817878"/>
    <lineage>
        <taxon>Bacteria</taxon>
        <taxon>Candidatus Schekmaniibacteriota</taxon>
    </lineage>
</organism>
<dbReference type="InterPro" id="IPR000462">
    <property type="entry name" value="CDP-OH_P_trans"/>
</dbReference>
<dbReference type="PROSITE" id="PS00379">
    <property type="entry name" value="CDP_ALCOHOL_P_TRANSF"/>
    <property type="match status" value="1"/>
</dbReference>
<feature type="transmembrane region" description="Helical" evidence="16">
    <location>
        <begin position="184"/>
        <end position="203"/>
    </location>
</feature>
<evidence type="ECO:0000256" key="6">
    <source>
        <dbReference type="ARBA" id="ARBA00022516"/>
    </source>
</evidence>
<feature type="transmembrane region" description="Helical" evidence="16">
    <location>
        <begin position="28"/>
        <end position="51"/>
    </location>
</feature>
<feature type="transmembrane region" description="Helical" evidence="16">
    <location>
        <begin position="102"/>
        <end position="121"/>
    </location>
</feature>
<keyword evidence="11 16" id="KW-0472">Membrane</keyword>
<accession>A0A1F7S4B8</accession>
<keyword evidence="7 15" id="KW-0808">Transferase</keyword>
<dbReference type="EC" id="2.7.8.8" evidence="4"/>
<evidence type="ECO:0000313" key="17">
    <source>
        <dbReference type="EMBL" id="OGL48108.1"/>
    </source>
</evidence>
<dbReference type="AlphaFoldDB" id="A0A1F7S4B8"/>
<dbReference type="PANTHER" id="PTHR14269">
    <property type="entry name" value="CDP-DIACYLGLYCEROL--GLYCEROL-3-PHOSPHATE 3-PHOSPHATIDYLTRANSFERASE-RELATED"/>
    <property type="match status" value="1"/>
</dbReference>
<evidence type="ECO:0000256" key="1">
    <source>
        <dbReference type="ARBA" id="ARBA00000287"/>
    </source>
</evidence>
<evidence type="ECO:0000256" key="11">
    <source>
        <dbReference type="ARBA" id="ARBA00023136"/>
    </source>
</evidence>
<dbReference type="EMBL" id="MGDD01000046">
    <property type="protein sequence ID" value="OGL48108.1"/>
    <property type="molecule type" value="Genomic_DNA"/>
</dbReference>
<evidence type="ECO:0000256" key="15">
    <source>
        <dbReference type="RuleBase" id="RU003750"/>
    </source>
</evidence>
<evidence type="ECO:0000256" key="4">
    <source>
        <dbReference type="ARBA" id="ARBA00013174"/>
    </source>
</evidence>
<dbReference type="InterPro" id="IPR050324">
    <property type="entry name" value="CDP-alcohol_PTase-I"/>
</dbReference>
<comment type="catalytic activity">
    <reaction evidence="1">
        <text>a CDP-1,2-diacyl-sn-glycerol + L-serine = a 1,2-diacyl-sn-glycero-3-phospho-L-serine + CMP + H(+)</text>
        <dbReference type="Rhea" id="RHEA:16913"/>
        <dbReference type="ChEBI" id="CHEBI:15378"/>
        <dbReference type="ChEBI" id="CHEBI:33384"/>
        <dbReference type="ChEBI" id="CHEBI:57262"/>
        <dbReference type="ChEBI" id="CHEBI:58332"/>
        <dbReference type="ChEBI" id="CHEBI:60377"/>
        <dbReference type="EC" id="2.7.8.8"/>
    </reaction>
</comment>
<evidence type="ECO:0000256" key="16">
    <source>
        <dbReference type="SAM" id="Phobius"/>
    </source>
</evidence>
<evidence type="ECO:0000256" key="9">
    <source>
        <dbReference type="ARBA" id="ARBA00022989"/>
    </source>
</evidence>
<feature type="transmembrane region" description="Helical" evidence="16">
    <location>
        <begin position="127"/>
        <end position="145"/>
    </location>
</feature>
<dbReference type="Gene3D" id="1.20.120.1760">
    <property type="match status" value="1"/>
</dbReference>
<dbReference type="PANTHER" id="PTHR14269:SF61">
    <property type="entry name" value="CDP-DIACYLGLYCEROL--SERINE O-PHOSPHATIDYLTRANSFERASE"/>
    <property type="match status" value="1"/>
</dbReference>
<keyword evidence="6" id="KW-0444">Lipid biosynthesis</keyword>
<keyword evidence="9 16" id="KW-1133">Transmembrane helix</keyword>
<gene>
    <name evidence="17" type="ORF">A2161_06385</name>
</gene>
<feature type="transmembrane region" description="Helical" evidence="16">
    <location>
        <begin position="157"/>
        <end position="178"/>
    </location>
</feature>
<dbReference type="GO" id="GO:0016020">
    <property type="term" value="C:membrane"/>
    <property type="evidence" value="ECO:0007669"/>
    <property type="project" value="InterPro"/>
</dbReference>
<keyword evidence="12" id="KW-0594">Phospholipid biosynthesis</keyword>
<keyword evidence="13" id="KW-1208">Phospholipid metabolism</keyword>
<evidence type="ECO:0000256" key="3">
    <source>
        <dbReference type="ARBA" id="ARBA00010441"/>
    </source>
</evidence>
<keyword evidence="8 16" id="KW-0812">Transmembrane</keyword>
<dbReference type="GO" id="GO:0012505">
    <property type="term" value="C:endomembrane system"/>
    <property type="evidence" value="ECO:0007669"/>
    <property type="project" value="UniProtKB-SubCell"/>
</dbReference>
<evidence type="ECO:0000256" key="10">
    <source>
        <dbReference type="ARBA" id="ARBA00023098"/>
    </source>
</evidence>
<dbReference type="Pfam" id="PF01066">
    <property type="entry name" value="CDP-OH_P_transf"/>
    <property type="match status" value="1"/>
</dbReference>
<feature type="transmembrane region" description="Helical" evidence="16">
    <location>
        <begin position="224"/>
        <end position="251"/>
    </location>
</feature>
<reference evidence="17 18" key="1">
    <citation type="journal article" date="2016" name="Nat. Commun.">
        <title>Thousands of microbial genomes shed light on interconnected biogeochemical processes in an aquifer system.</title>
        <authorList>
            <person name="Anantharaman K."/>
            <person name="Brown C.T."/>
            <person name="Hug L.A."/>
            <person name="Sharon I."/>
            <person name="Castelle C.J."/>
            <person name="Probst A.J."/>
            <person name="Thomas B.C."/>
            <person name="Singh A."/>
            <person name="Wilkins M.J."/>
            <person name="Karaoz U."/>
            <person name="Brodie E.L."/>
            <person name="Williams K.H."/>
            <person name="Hubbard S.S."/>
            <person name="Banfield J.F."/>
        </authorList>
    </citation>
    <scope>NUCLEOTIDE SEQUENCE [LARGE SCALE GENOMIC DNA]</scope>
</reference>
<dbReference type="NCBIfam" id="TIGR00473">
    <property type="entry name" value="pssA"/>
    <property type="match status" value="1"/>
</dbReference>
<evidence type="ECO:0000256" key="8">
    <source>
        <dbReference type="ARBA" id="ARBA00022692"/>
    </source>
</evidence>
<evidence type="ECO:0000256" key="12">
    <source>
        <dbReference type="ARBA" id="ARBA00023209"/>
    </source>
</evidence>
<protein>
    <recommendedName>
        <fullName evidence="5">CDP-diacylglycerol--serine O-phosphatidyltransferase</fullName>
        <ecNumber evidence="4">2.7.8.8</ecNumber>
    </recommendedName>
    <alternativeName>
        <fullName evidence="14">Phosphatidylserine synthase</fullName>
    </alternativeName>
</protein>
<evidence type="ECO:0000256" key="7">
    <source>
        <dbReference type="ARBA" id="ARBA00022679"/>
    </source>
</evidence>
<dbReference type="InterPro" id="IPR048254">
    <property type="entry name" value="CDP_ALCOHOL_P_TRANSF_CS"/>
</dbReference>
<name>A0A1F7S4B8_9BACT</name>
<proteinExistence type="inferred from homology"/>
<comment type="subcellular location">
    <subcellularLocation>
        <location evidence="2">Endomembrane system</location>
        <topology evidence="2">Multi-pass membrane protein</topology>
    </subcellularLocation>
</comment>
<dbReference type="InterPro" id="IPR043130">
    <property type="entry name" value="CDP-OH_PTrfase_TM_dom"/>
</dbReference>
<dbReference type="GO" id="GO:0008654">
    <property type="term" value="P:phospholipid biosynthetic process"/>
    <property type="evidence" value="ECO:0007669"/>
    <property type="project" value="UniProtKB-KW"/>
</dbReference>